<dbReference type="InterPro" id="IPR039901">
    <property type="entry name" value="Kdotransferase"/>
</dbReference>
<feature type="active site" description="Proton acceptor" evidence="7">
    <location>
        <position position="64"/>
    </location>
</feature>
<dbReference type="AlphaFoldDB" id="A0A4Q1SHP9"/>
<sequence length="424" mass="46802">MFLLYSVALTIVLLLSAPFWLLRMATSGKYREGLGERLGRIPKRLRAPAPGQPVVWLHAVSVGETLAAGSLILRLRSSLPGYRIVVSTTTRTGQKLAREKFGADSVFYFPLDFAFAVRAWLRFLRPRLIVLLESEFWPRMLHECGRMHVPIAVVNARISDRSWPRYQRLRWLWRPLLAPFALTLAQSEQDAERLMAIGAGHVEVAGNLKFDIRVRQEASVTTALRRVLTSGQLVVVCGSTLEGEEELLLNAVPPEAIVILAPRHPERFATVAQLLRRRDARWIRRSEWVTAPSPLKPGSVFLLDSIGELASVYSLATIAFVGGSLVQAGGHNPLEPAQFAVPIVMGPHYENFRAIVELLRSLDAIRVAPASTLKAMLAELLSYPDEAAAMGERARAIFDAEAGGTDRTLARLLALLGERAGDAA</sequence>
<evidence type="ECO:0000256" key="4">
    <source>
        <dbReference type="ARBA" id="ARBA00022679"/>
    </source>
</evidence>
<dbReference type="EC" id="2.4.99.12" evidence="2 9"/>
<name>A0A4Q1SHP9_9BACT</name>
<dbReference type="PANTHER" id="PTHR42755">
    <property type="entry name" value="3-DEOXY-MANNO-OCTULOSONATE CYTIDYLYLTRANSFERASE"/>
    <property type="match status" value="1"/>
</dbReference>
<comment type="subcellular location">
    <subcellularLocation>
        <location evidence="9">Cell membrane</location>
    </subcellularLocation>
</comment>
<dbReference type="Gene3D" id="3.40.50.2000">
    <property type="entry name" value="Glycogen Phosphorylase B"/>
    <property type="match status" value="1"/>
</dbReference>
<feature type="site" description="Transition state stabilizer" evidence="8">
    <location>
        <position position="133"/>
    </location>
</feature>
<comment type="similarity">
    <text evidence="9">Belongs to the glycosyltransferase group 1 family.</text>
</comment>
<dbReference type="OrthoDB" id="9789797at2"/>
<dbReference type="UniPathway" id="UPA00958"/>
<evidence type="ECO:0000256" key="3">
    <source>
        <dbReference type="ARBA" id="ARBA00019077"/>
    </source>
</evidence>
<evidence type="ECO:0000256" key="8">
    <source>
        <dbReference type="PIRSR" id="PIRSR639901-2"/>
    </source>
</evidence>
<keyword evidence="9" id="KW-0448">Lipopolysaccharide biosynthesis</keyword>
<evidence type="ECO:0000313" key="12">
    <source>
        <dbReference type="Proteomes" id="UP000290253"/>
    </source>
</evidence>
<dbReference type="RefSeq" id="WP_129206874.1">
    <property type="nucleotide sequence ID" value="NZ_BMGU01000001.1"/>
</dbReference>
<evidence type="ECO:0000256" key="7">
    <source>
        <dbReference type="PIRSR" id="PIRSR639901-1"/>
    </source>
</evidence>
<organism evidence="11 12">
    <name type="scientific">Silvibacterium dinghuense</name>
    <dbReference type="NCBI Taxonomy" id="1560006"/>
    <lineage>
        <taxon>Bacteria</taxon>
        <taxon>Pseudomonadati</taxon>
        <taxon>Acidobacteriota</taxon>
        <taxon>Terriglobia</taxon>
        <taxon>Terriglobales</taxon>
        <taxon>Acidobacteriaceae</taxon>
        <taxon>Silvibacterium</taxon>
    </lineage>
</organism>
<feature type="site" description="Transition state stabilizer" evidence="8">
    <location>
        <position position="209"/>
    </location>
</feature>
<dbReference type="InterPro" id="IPR007507">
    <property type="entry name" value="Glycos_transf_N"/>
</dbReference>
<dbReference type="EMBL" id="SDMK01000001">
    <property type="protein sequence ID" value="RXS97094.1"/>
    <property type="molecule type" value="Genomic_DNA"/>
</dbReference>
<proteinExistence type="inferred from homology"/>
<dbReference type="SUPFAM" id="SSF53756">
    <property type="entry name" value="UDP-Glycosyltransferase/glycogen phosphorylase"/>
    <property type="match status" value="1"/>
</dbReference>
<evidence type="ECO:0000313" key="11">
    <source>
        <dbReference type="EMBL" id="RXS97094.1"/>
    </source>
</evidence>
<evidence type="ECO:0000256" key="6">
    <source>
        <dbReference type="ARBA" id="ARBA00049183"/>
    </source>
</evidence>
<comment type="catalytic activity">
    <reaction evidence="6 9">
        <text>lipid IVA (E. coli) + CMP-3-deoxy-beta-D-manno-octulosonate = alpha-Kdo-(2-&gt;6)-lipid IVA (E. coli) + CMP + H(+)</text>
        <dbReference type="Rhea" id="RHEA:28066"/>
        <dbReference type="ChEBI" id="CHEBI:15378"/>
        <dbReference type="ChEBI" id="CHEBI:58603"/>
        <dbReference type="ChEBI" id="CHEBI:60364"/>
        <dbReference type="ChEBI" id="CHEBI:60377"/>
        <dbReference type="ChEBI" id="CHEBI:85987"/>
        <dbReference type="EC" id="2.4.99.12"/>
    </reaction>
</comment>
<dbReference type="Gene3D" id="3.40.50.11720">
    <property type="entry name" value="3-Deoxy-D-manno-octulosonic-acid transferase, N-terminal domain"/>
    <property type="match status" value="1"/>
</dbReference>
<comment type="caution">
    <text evidence="11">The sequence shown here is derived from an EMBL/GenBank/DDBJ whole genome shotgun (WGS) entry which is preliminary data.</text>
</comment>
<dbReference type="GO" id="GO:0009244">
    <property type="term" value="P:lipopolysaccharide core region biosynthetic process"/>
    <property type="evidence" value="ECO:0007669"/>
    <property type="project" value="UniProtKB-UniRule"/>
</dbReference>
<dbReference type="Pfam" id="PF04413">
    <property type="entry name" value="Glycos_transf_N"/>
    <property type="match status" value="1"/>
</dbReference>
<accession>A0A4Q1SHP9</accession>
<evidence type="ECO:0000256" key="5">
    <source>
        <dbReference type="ARBA" id="ARBA00031445"/>
    </source>
</evidence>
<reference evidence="11 12" key="1">
    <citation type="journal article" date="2016" name="Int. J. Syst. Evol. Microbiol.">
        <title>Acidipila dinghuensis sp. nov., an acidobacterium isolated from forest soil.</title>
        <authorList>
            <person name="Jiang Y.W."/>
            <person name="Wang J."/>
            <person name="Chen M.H."/>
            <person name="Lv Y.Y."/>
            <person name="Qiu L.H."/>
        </authorList>
    </citation>
    <scope>NUCLEOTIDE SEQUENCE [LARGE SCALE GENOMIC DNA]</scope>
    <source>
        <strain evidence="11 12">DHOF10</strain>
    </source>
</reference>
<dbReference type="GO" id="GO:0009245">
    <property type="term" value="P:lipid A biosynthetic process"/>
    <property type="evidence" value="ECO:0007669"/>
    <property type="project" value="TreeGrafter"/>
</dbReference>
<feature type="domain" description="3-deoxy-D-manno-octulosonic-acid transferase N-terminal" evidence="10">
    <location>
        <begin position="33"/>
        <end position="212"/>
    </location>
</feature>
<comment type="pathway">
    <text evidence="1 9">Bacterial outer membrane biogenesis; LPS core biosynthesis.</text>
</comment>
<dbReference type="GO" id="GO:0043842">
    <property type="term" value="F:Kdo transferase activity"/>
    <property type="evidence" value="ECO:0007669"/>
    <property type="project" value="UniProtKB-EC"/>
</dbReference>
<evidence type="ECO:0000256" key="9">
    <source>
        <dbReference type="RuleBase" id="RU365103"/>
    </source>
</evidence>
<protein>
    <recommendedName>
        <fullName evidence="3 9">3-deoxy-D-manno-octulosonic acid transferase</fullName>
        <shortName evidence="9">Kdo transferase</shortName>
        <ecNumber evidence="2 9">2.4.99.12</ecNumber>
    </recommendedName>
    <alternativeName>
        <fullName evidence="5 9">Lipid IV(A) 3-deoxy-D-manno-octulosonic acid transferase</fullName>
    </alternativeName>
</protein>
<dbReference type="Proteomes" id="UP000290253">
    <property type="component" value="Unassembled WGS sequence"/>
</dbReference>
<evidence type="ECO:0000256" key="2">
    <source>
        <dbReference type="ARBA" id="ARBA00012621"/>
    </source>
</evidence>
<dbReference type="PANTHER" id="PTHR42755:SF1">
    <property type="entry name" value="3-DEOXY-D-MANNO-OCTULOSONIC ACID TRANSFERASE, MITOCHONDRIAL-RELATED"/>
    <property type="match status" value="1"/>
</dbReference>
<dbReference type="InterPro" id="IPR038107">
    <property type="entry name" value="Glycos_transf_N_sf"/>
</dbReference>
<evidence type="ECO:0000259" key="10">
    <source>
        <dbReference type="Pfam" id="PF04413"/>
    </source>
</evidence>
<keyword evidence="9" id="KW-0472">Membrane</keyword>
<comment type="function">
    <text evidence="9">Involved in lipopolysaccharide (LPS) biosynthesis. Catalyzes the transfer of 3-deoxy-D-manno-octulosonate (Kdo) residue(s) from CMP-Kdo to lipid IV(A), the tetraacyldisaccharide-1,4'-bisphosphate precursor of lipid A.</text>
</comment>
<keyword evidence="12" id="KW-1185">Reference proteome</keyword>
<keyword evidence="9" id="KW-1003">Cell membrane</keyword>
<keyword evidence="4 9" id="KW-0808">Transferase</keyword>
<dbReference type="GO" id="GO:0005886">
    <property type="term" value="C:plasma membrane"/>
    <property type="evidence" value="ECO:0007669"/>
    <property type="project" value="UniProtKB-SubCell"/>
</dbReference>
<evidence type="ECO:0000256" key="1">
    <source>
        <dbReference type="ARBA" id="ARBA00004713"/>
    </source>
</evidence>
<gene>
    <name evidence="11" type="ORF">ESZ00_03995</name>
</gene>